<keyword evidence="1" id="KW-0472">Membrane</keyword>
<reference evidence="2 3" key="1">
    <citation type="submission" date="2010-08" db="EMBL/GenBank/DDBJ databases">
        <title>Complete sequence of Clostridium cellulovorans 743B.</title>
        <authorList>
            <consortium name="US DOE Joint Genome Institute"/>
            <person name="Lucas S."/>
            <person name="Copeland A."/>
            <person name="Lapidus A."/>
            <person name="Cheng J.-F."/>
            <person name="Bruce D."/>
            <person name="Goodwin L."/>
            <person name="Pitluck S."/>
            <person name="Chertkov O."/>
            <person name="Detter J.C."/>
            <person name="Han C."/>
            <person name="Tapia R."/>
            <person name="Land M."/>
            <person name="Hauser L."/>
            <person name="Chang Y.-J."/>
            <person name="Jeffries C."/>
            <person name="Kyrpides N."/>
            <person name="Ivanova N."/>
            <person name="Mikhailova N."/>
            <person name="Hemme C.L."/>
            <person name="Woyke T."/>
        </authorList>
    </citation>
    <scope>NUCLEOTIDE SEQUENCE [LARGE SCALE GENOMIC DNA]</scope>
    <source>
        <strain evidence="3">ATCC 35296 / DSM 3052 / OCM 3 / 743B</strain>
    </source>
</reference>
<keyword evidence="3" id="KW-1185">Reference proteome</keyword>
<feature type="transmembrane region" description="Helical" evidence="1">
    <location>
        <begin position="6"/>
        <end position="25"/>
    </location>
</feature>
<evidence type="ECO:0000313" key="3">
    <source>
        <dbReference type="Proteomes" id="UP000002730"/>
    </source>
</evidence>
<name>D9SSH7_CLOC7</name>
<dbReference type="eggNOG" id="ENOG5033DW6">
    <property type="taxonomic scope" value="Bacteria"/>
</dbReference>
<gene>
    <name evidence="2" type="ordered locus">Clocel_0804</name>
</gene>
<dbReference type="STRING" id="573061.Clocel_0804"/>
<dbReference type="HOGENOM" id="CLU_136665_0_0_9"/>
<keyword evidence="1" id="KW-1133">Transmembrane helix</keyword>
<dbReference type="RefSeq" id="WP_010073106.1">
    <property type="nucleotide sequence ID" value="NC_014393.1"/>
</dbReference>
<organism evidence="2 3">
    <name type="scientific">Clostridium cellulovorans (strain ATCC 35296 / DSM 3052 / OCM 3 / 743B)</name>
    <dbReference type="NCBI Taxonomy" id="573061"/>
    <lineage>
        <taxon>Bacteria</taxon>
        <taxon>Bacillati</taxon>
        <taxon>Bacillota</taxon>
        <taxon>Clostridia</taxon>
        <taxon>Eubacteriales</taxon>
        <taxon>Clostridiaceae</taxon>
        <taxon>Clostridium</taxon>
    </lineage>
</organism>
<dbReference type="EMBL" id="CP002160">
    <property type="protein sequence ID" value="ADL50574.1"/>
    <property type="molecule type" value="Genomic_DNA"/>
</dbReference>
<accession>D9SSH7</accession>
<dbReference type="OrthoDB" id="7063445at2"/>
<dbReference type="TCDB" id="1.M.12.1.1">
    <property type="family name" value="the putative phage spanin 12 (pps12) family"/>
</dbReference>
<dbReference type="AlphaFoldDB" id="D9SSH7"/>
<protein>
    <submittedName>
        <fullName evidence="2">Uncharacterized protein</fullName>
    </submittedName>
</protein>
<sequence>MVTEILTGIAIIVSVIALCVSYHSATKGNELSSTANDLTKSALDMQKMANDMQMAQVEMQIRQLISDARSRFQDKASQLSKEEDNAIMKSIVDSAKEDYLNAYDEACAKYNDGKVDKVRFKKLYHEEIRQLVTDNINIEKYREPGTKYHATLKVFHQWNNLEENS</sequence>
<dbReference type="Proteomes" id="UP000002730">
    <property type="component" value="Chromosome"/>
</dbReference>
<dbReference type="KEGG" id="ccb:Clocel_0804"/>
<proteinExistence type="predicted"/>
<evidence type="ECO:0000256" key="1">
    <source>
        <dbReference type="SAM" id="Phobius"/>
    </source>
</evidence>
<evidence type="ECO:0000313" key="2">
    <source>
        <dbReference type="EMBL" id="ADL50574.1"/>
    </source>
</evidence>
<keyword evidence="1" id="KW-0812">Transmembrane</keyword>